<name>A0A1H3MWQ0_9BACT</name>
<proteinExistence type="predicted"/>
<evidence type="ECO:0000256" key="1">
    <source>
        <dbReference type="SAM" id="Phobius"/>
    </source>
</evidence>
<accession>A0A1H3MWQ0</accession>
<keyword evidence="1" id="KW-0472">Membrane</keyword>
<dbReference type="STRING" id="651662.SAMN04488069_11425"/>
<evidence type="ECO:0000313" key="3">
    <source>
        <dbReference type="Proteomes" id="UP000199249"/>
    </source>
</evidence>
<dbReference type="RefSeq" id="WP_139255301.1">
    <property type="nucleotide sequence ID" value="NZ_FNOV01000014.1"/>
</dbReference>
<dbReference type="EMBL" id="FNOV01000014">
    <property type="protein sequence ID" value="SDY80645.1"/>
    <property type="molecule type" value="Genomic_DNA"/>
</dbReference>
<protein>
    <submittedName>
        <fullName evidence="2">Uncharacterized protein</fullName>
    </submittedName>
</protein>
<keyword evidence="1" id="KW-1133">Transmembrane helix</keyword>
<feature type="transmembrane region" description="Helical" evidence="1">
    <location>
        <begin position="16"/>
        <end position="35"/>
    </location>
</feature>
<gene>
    <name evidence="2" type="ORF">SAMN04488069_11425</name>
</gene>
<dbReference type="AlphaFoldDB" id="A0A1H3MWQ0"/>
<evidence type="ECO:0000313" key="2">
    <source>
        <dbReference type="EMBL" id="SDY80645.1"/>
    </source>
</evidence>
<keyword evidence="1" id="KW-0812">Transmembrane</keyword>
<organism evidence="2 3">
    <name type="scientific">Hymenobacter psychrophilus</name>
    <dbReference type="NCBI Taxonomy" id="651662"/>
    <lineage>
        <taxon>Bacteria</taxon>
        <taxon>Pseudomonadati</taxon>
        <taxon>Bacteroidota</taxon>
        <taxon>Cytophagia</taxon>
        <taxon>Cytophagales</taxon>
        <taxon>Hymenobacteraceae</taxon>
        <taxon>Hymenobacter</taxon>
    </lineage>
</organism>
<reference evidence="3" key="1">
    <citation type="submission" date="2016-10" db="EMBL/GenBank/DDBJ databases">
        <authorList>
            <person name="Varghese N."/>
            <person name="Submissions S."/>
        </authorList>
    </citation>
    <scope>NUCLEOTIDE SEQUENCE [LARGE SCALE GENOMIC DNA]</scope>
    <source>
        <strain evidence="3">CGMCC 1.8975</strain>
    </source>
</reference>
<keyword evidence="3" id="KW-1185">Reference proteome</keyword>
<sequence>MHVSTPILLLRRLLSWLGYLLFQLVLVVVYGLHLIRALRSPFRANELPRAPLQPYFWARPVIG</sequence>
<dbReference type="Proteomes" id="UP000199249">
    <property type="component" value="Unassembled WGS sequence"/>
</dbReference>